<sequence>MADLSTLAKARLELEELYLGIPDDSVNLTFGDLANVKQQAAVPPEKRKSGSLDPITETYPKKEAASHLAKLPSLDFSKALEHSIHHHHRHVIDDTSGLFHGSRDPCYIHGEDHRRSPLGSVYSSRGGRRGLDRMRWRQAWP</sequence>
<keyword evidence="3" id="KW-1185">Reference proteome</keyword>
<dbReference type="Proteomes" id="UP000585474">
    <property type="component" value="Unassembled WGS sequence"/>
</dbReference>
<evidence type="ECO:0000313" key="3">
    <source>
        <dbReference type="Proteomes" id="UP000585474"/>
    </source>
</evidence>
<evidence type="ECO:0000313" key="2">
    <source>
        <dbReference type="EMBL" id="GFZ19973.1"/>
    </source>
</evidence>
<name>A0A7J0HA31_9ERIC</name>
<proteinExistence type="predicted"/>
<reference evidence="2 3" key="1">
    <citation type="submission" date="2019-07" db="EMBL/GenBank/DDBJ databases">
        <title>De Novo Assembly of kiwifruit Actinidia rufa.</title>
        <authorList>
            <person name="Sugita-Konishi S."/>
            <person name="Sato K."/>
            <person name="Mori E."/>
            <person name="Abe Y."/>
            <person name="Kisaki G."/>
            <person name="Hamano K."/>
            <person name="Suezawa K."/>
            <person name="Otani M."/>
            <person name="Fukuda T."/>
            <person name="Manabe T."/>
            <person name="Gomi K."/>
            <person name="Tabuchi M."/>
            <person name="Akimitsu K."/>
            <person name="Kataoka I."/>
        </authorList>
    </citation>
    <scope>NUCLEOTIDE SEQUENCE [LARGE SCALE GENOMIC DNA]</scope>
    <source>
        <strain evidence="3">cv. Fuchu</strain>
    </source>
</reference>
<comment type="caution">
    <text evidence="2">The sequence shown here is derived from an EMBL/GenBank/DDBJ whole genome shotgun (WGS) entry which is preliminary data.</text>
</comment>
<dbReference type="EMBL" id="BJWL01000028">
    <property type="protein sequence ID" value="GFZ19973.1"/>
    <property type="molecule type" value="Genomic_DNA"/>
</dbReference>
<evidence type="ECO:0000256" key="1">
    <source>
        <dbReference type="SAM" id="MobiDB-lite"/>
    </source>
</evidence>
<protein>
    <submittedName>
        <fullName evidence="2">Uncharacterized protein</fullName>
    </submittedName>
</protein>
<accession>A0A7J0HA31</accession>
<gene>
    <name evidence="2" type="ORF">Acr_28g0006780</name>
</gene>
<feature type="region of interest" description="Disordered" evidence="1">
    <location>
        <begin position="40"/>
        <end position="64"/>
    </location>
</feature>
<organism evidence="2 3">
    <name type="scientific">Actinidia rufa</name>
    <dbReference type="NCBI Taxonomy" id="165716"/>
    <lineage>
        <taxon>Eukaryota</taxon>
        <taxon>Viridiplantae</taxon>
        <taxon>Streptophyta</taxon>
        <taxon>Embryophyta</taxon>
        <taxon>Tracheophyta</taxon>
        <taxon>Spermatophyta</taxon>
        <taxon>Magnoliopsida</taxon>
        <taxon>eudicotyledons</taxon>
        <taxon>Gunneridae</taxon>
        <taxon>Pentapetalae</taxon>
        <taxon>asterids</taxon>
        <taxon>Ericales</taxon>
        <taxon>Actinidiaceae</taxon>
        <taxon>Actinidia</taxon>
    </lineage>
</organism>
<dbReference type="OrthoDB" id="1746176at2759"/>
<dbReference type="AlphaFoldDB" id="A0A7J0HA31"/>